<comment type="caution">
    <text evidence="5">The sequence shown here is derived from an EMBL/GenBank/DDBJ whole genome shotgun (WGS) entry which is preliminary data.</text>
</comment>
<proteinExistence type="inferred from homology"/>
<evidence type="ECO:0000256" key="1">
    <source>
        <dbReference type="ARBA" id="ARBA00022618"/>
    </source>
</evidence>
<evidence type="ECO:0000256" key="4">
    <source>
        <dbReference type="HAMAP-Rule" id="MF_00819"/>
    </source>
</evidence>
<dbReference type="NCBIfam" id="NF009749">
    <property type="entry name" value="PRK13259.1"/>
    <property type="match status" value="1"/>
</dbReference>
<dbReference type="EMBL" id="SBAP01000029">
    <property type="protein sequence ID" value="RXZ68507.1"/>
    <property type="molecule type" value="Genomic_DNA"/>
</dbReference>
<accession>A0A4Q2KUN8</accession>
<dbReference type="GO" id="GO:0030435">
    <property type="term" value="P:sporulation resulting in formation of a cellular spore"/>
    <property type="evidence" value="ECO:0007669"/>
    <property type="project" value="InterPro"/>
</dbReference>
<reference evidence="5 6" key="1">
    <citation type="submission" date="2019-01" db="EMBL/GenBank/DDBJ databases">
        <title>Fusobacterium necrophorum Isolated From the Uterus of Dairy Cows.</title>
        <authorList>
            <person name="Francis A.M."/>
        </authorList>
    </citation>
    <scope>NUCLEOTIDE SEQUENCE [LARGE SCALE GENOMIC DNA]</scope>
    <source>
        <strain evidence="5 6">KG35</strain>
    </source>
</reference>
<dbReference type="SUPFAM" id="SSF160537">
    <property type="entry name" value="SpoVG-like"/>
    <property type="match status" value="1"/>
</dbReference>
<dbReference type="Pfam" id="PF04026">
    <property type="entry name" value="SpoVG"/>
    <property type="match status" value="1"/>
</dbReference>
<protein>
    <recommendedName>
        <fullName evidence="4">Putative septation protein SpoVG</fullName>
    </recommendedName>
</protein>
<dbReference type="GO" id="GO:0000917">
    <property type="term" value="P:division septum assembly"/>
    <property type="evidence" value="ECO:0007669"/>
    <property type="project" value="UniProtKB-KW"/>
</dbReference>
<evidence type="ECO:0000256" key="2">
    <source>
        <dbReference type="ARBA" id="ARBA00023210"/>
    </source>
</evidence>
<keyword evidence="1 4" id="KW-0132">Cell division</keyword>
<dbReference type="PANTHER" id="PTHR38429">
    <property type="entry name" value="SEPTATION PROTEIN SPOVG-RELATED"/>
    <property type="match status" value="1"/>
</dbReference>
<dbReference type="Proteomes" id="UP000289216">
    <property type="component" value="Unassembled WGS sequence"/>
</dbReference>
<keyword evidence="2 4" id="KW-0717">Septation</keyword>
<dbReference type="HAMAP" id="MF_00819">
    <property type="entry name" value="SpoVG"/>
    <property type="match status" value="1"/>
</dbReference>
<dbReference type="RefSeq" id="WP_129491669.1">
    <property type="nucleotide sequence ID" value="NZ_SBAP01000029.1"/>
</dbReference>
<evidence type="ECO:0000256" key="3">
    <source>
        <dbReference type="ARBA" id="ARBA00023306"/>
    </source>
</evidence>
<evidence type="ECO:0000313" key="6">
    <source>
        <dbReference type="Proteomes" id="UP000289216"/>
    </source>
</evidence>
<dbReference type="InterPro" id="IPR007170">
    <property type="entry name" value="SpoVG"/>
</dbReference>
<dbReference type="AlphaFoldDB" id="A0A4Q2KUN8"/>
<organism evidence="5 6">
    <name type="scientific">Fusobacterium necrophorum</name>
    <dbReference type="NCBI Taxonomy" id="859"/>
    <lineage>
        <taxon>Bacteria</taxon>
        <taxon>Fusobacteriati</taxon>
        <taxon>Fusobacteriota</taxon>
        <taxon>Fusobacteriia</taxon>
        <taxon>Fusobacteriales</taxon>
        <taxon>Fusobacteriaceae</taxon>
        <taxon>Fusobacterium</taxon>
    </lineage>
</organism>
<dbReference type="PANTHER" id="PTHR38429:SF1">
    <property type="entry name" value="SEPTATION PROTEIN SPOVG-RELATED"/>
    <property type="match status" value="1"/>
</dbReference>
<keyword evidence="3 4" id="KW-0131">Cell cycle</keyword>
<dbReference type="InterPro" id="IPR036751">
    <property type="entry name" value="SpoVG_sf"/>
</dbReference>
<sequence>MKITDVRVKKIIGEETGRLKAYVDLTFDEAFVIHGLKLIEGENGKFIAMPSRKMPDGEFKDIVHPISPELRKEITDCVIQKYEEVLKEDTAAEVEE</sequence>
<name>A0A4Q2KUN8_9FUSO</name>
<dbReference type="Gene3D" id="3.30.1120.40">
    <property type="entry name" value="Stage V sporulation protein G"/>
    <property type="match status" value="1"/>
</dbReference>
<gene>
    <name evidence="4 5" type="primary">spoVG</name>
    <name evidence="5" type="ORF">EPT53_09725</name>
</gene>
<evidence type="ECO:0000313" key="5">
    <source>
        <dbReference type="EMBL" id="RXZ68507.1"/>
    </source>
</evidence>
<comment type="function">
    <text evidence="4">Could be involved in septation.</text>
</comment>
<comment type="similarity">
    <text evidence="4">Belongs to the SpoVG family.</text>
</comment>